<dbReference type="Proteomes" id="UP000831195">
    <property type="component" value="Segment"/>
</dbReference>
<sequence length="320" mass="37384">MSLTTIRKLYRQAESHIRQKIKSYDPKTCYIVRYLDADNTNTATLSRDMEYIERCNQIQYPLILDKINSQWSTCFQGYTLVYAKIGPIDKQDPRVIYLDLTDTAALYPTHNLRTLIHATLPFCVTIVGDVLPDATVEVLQYNQLAQFKQYLRAMGRYLDHPPTTYVPVVLSPTNCSESSLYTIFYYSPTPSLCSENENEEEEEEEVYEEEDDDDYDDVIEYDTDDYEFIIKGNHTHKSNREEFTEADFETTVIDGWLNHNDPKQHITSIDTSQYDYIHTLGTPSPIREAWFADGNKLDIQLNRYYNINNTIFFKLPVVLK</sequence>
<organism evidence="2 3">
    <name type="scientific">Crangon crangon nudivirus</name>
    <dbReference type="NCBI Taxonomy" id="2880838"/>
    <lineage>
        <taxon>Viruses</taxon>
        <taxon>Viruses incertae sedis</taxon>
        <taxon>Naldaviricetes</taxon>
        <taxon>Lefavirales</taxon>
        <taxon>Nudiviridae</taxon>
        <taxon>Gammanudivirus</taxon>
        <taxon>Gammanudivirus cracrangonis</taxon>
    </lineage>
</organism>
<name>A0AAE9BZW6_9VIRU</name>
<keyword evidence="3" id="KW-1185">Reference proteome</keyword>
<evidence type="ECO:0000313" key="3">
    <source>
        <dbReference type="Proteomes" id="UP000831195"/>
    </source>
</evidence>
<evidence type="ECO:0000313" key="2">
    <source>
        <dbReference type="EMBL" id="UBZ25560.1"/>
    </source>
</evidence>
<feature type="compositionally biased region" description="Acidic residues" evidence="1">
    <location>
        <begin position="196"/>
        <end position="212"/>
    </location>
</feature>
<gene>
    <name evidence="2" type="ORF">CcNV_075</name>
</gene>
<accession>A0AAE9BZW6</accession>
<feature type="region of interest" description="Disordered" evidence="1">
    <location>
        <begin position="192"/>
        <end position="212"/>
    </location>
</feature>
<reference evidence="2" key="1">
    <citation type="journal article" date="2021" name="Viruses">
        <title>Identification and Full Characterisation of Two Novel Crustacean Infecting Members of the Family Nudiviridae Provides Support for Two Subfamilies.</title>
        <authorList>
            <person name="Bateman K.S."/>
            <person name="Kerr R."/>
            <person name="Stentiford G.D."/>
            <person name="Bean T.P."/>
            <person name="Hooper C."/>
            <person name="Van Eynde B."/>
            <person name="Delbare D."/>
            <person name="Bojko J."/>
            <person name="Christiaens O."/>
            <person name="Taning C.N.T."/>
            <person name="Smagghe G."/>
            <person name="van Oers M.M."/>
            <person name="van Aerle R."/>
        </authorList>
    </citation>
    <scope>NUCLEOTIDE SEQUENCE</scope>
    <source>
        <strain evidence="2">AN1</strain>
    </source>
</reference>
<evidence type="ECO:0000256" key="1">
    <source>
        <dbReference type="SAM" id="MobiDB-lite"/>
    </source>
</evidence>
<protein>
    <submittedName>
        <fullName evidence="2">Uncharacterized protein</fullName>
    </submittedName>
</protein>
<proteinExistence type="predicted"/>
<dbReference type="EMBL" id="MZ311577">
    <property type="protein sequence ID" value="UBZ25560.1"/>
    <property type="molecule type" value="Genomic_DNA"/>
</dbReference>